<accession>S0F442</accession>
<dbReference type="AlphaFoldDB" id="S0F442"/>
<gene>
    <name evidence="1" type="ORF">BACCOPRO_00078</name>
</gene>
<sequence>MQSGFLLIPPDDHLPVSCQAYLDSFSDIHSNSFFKAVKRMRISL</sequence>
<protein>
    <submittedName>
        <fullName evidence="1">Uncharacterized protein</fullName>
    </submittedName>
</protein>
<name>S0F442_9BACT</name>
<comment type="caution">
    <text evidence="1">The sequence shown here is derived from an EMBL/GenBank/DDBJ whole genome shotgun (WGS) entry which is preliminary data.</text>
</comment>
<dbReference type="EMBL" id="ACBW01000009">
    <property type="protein sequence ID" value="EEF74619.1"/>
    <property type="molecule type" value="Genomic_DNA"/>
</dbReference>
<proteinExistence type="predicted"/>
<dbReference type="HOGENOM" id="CLU_3212272_0_0_10"/>
<reference evidence="1 2" key="1">
    <citation type="submission" date="2008-12" db="EMBL/GenBank/DDBJ databases">
        <authorList>
            <person name="Fulton L."/>
            <person name="Clifton S."/>
            <person name="Fulton B."/>
            <person name="Xu J."/>
            <person name="Minx P."/>
            <person name="Pepin K.H."/>
            <person name="Johnson M."/>
            <person name="Bhonagiri V."/>
            <person name="Nash W.E."/>
            <person name="Mardis E.R."/>
            <person name="Wilson R.K."/>
        </authorList>
    </citation>
    <scope>NUCLEOTIDE SEQUENCE [LARGE SCALE GENOMIC DNA]</scope>
    <source>
        <strain evidence="1 2">DSM 18228</strain>
    </source>
</reference>
<keyword evidence="2" id="KW-1185">Reference proteome</keyword>
<organism evidence="1 2">
    <name type="scientific">Phocaeicola coprophilus DSM 18228 = JCM 13818</name>
    <dbReference type="NCBI Taxonomy" id="547042"/>
    <lineage>
        <taxon>Bacteria</taxon>
        <taxon>Pseudomonadati</taxon>
        <taxon>Bacteroidota</taxon>
        <taxon>Bacteroidia</taxon>
        <taxon>Bacteroidales</taxon>
        <taxon>Bacteroidaceae</taxon>
        <taxon>Phocaeicola</taxon>
    </lineage>
</organism>
<evidence type="ECO:0000313" key="1">
    <source>
        <dbReference type="EMBL" id="EEF74619.1"/>
    </source>
</evidence>
<evidence type="ECO:0000313" key="2">
    <source>
        <dbReference type="Proteomes" id="UP000014073"/>
    </source>
</evidence>
<dbReference type="Proteomes" id="UP000014073">
    <property type="component" value="Unassembled WGS sequence"/>
</dbReference>